<evidence type="ECO:0000313" key="2">
    <source>
        <dbReference type="Proteomes" id="UP000067448"/>
    </source>
</evidence>
<name>A0A100JHU8_STRSC</name>
<dbReference type="EMBL" id="BCMM01000001">
    <property type="protein sequence ID" value="GAQ59804.1"/>
    <property type="molecule type" value="Genomic_DNA"/>
</dbReference>
<gene>
    <name evidence="1" type="ORF">SsS58_00142</name>
</gene>
<comment type="caution">
    <text evidence="1">The sequence shown here is derived from an EMBL/GenBank/DDBJ whole genome shotgun (WGS) entry which is preliminary data.</text>
</comment>
<dbReference type="Proteomes" id="UP000067448">
    <property type="component" value="Unassembled WGS sequence"/>
</dbReference>
<reference evidence="2" key="3">
    <citation type="submission" date="2016-02" db="EMBL/GenBank/DDBJ databases">
        <title>Draft genome of pathogenic Streptomyces sp. in Japan.</title>
        <authorList>
            <person name="Tomihama T."/>
            <person name="Ikenaga M."/>
            <person name="Sakai M."/>
            <person name="Okubo T."/>
            <person name="Ikeda S."/>
        </authorList>
    </citation>
    <scope>NUCLEOTIDE SEQUENCE [LARGE SCALE GENOMIC DNA]</scope>
    <source>
        <strain evidence="2">S58</strain>
    </source>
</reference>
<proteinExistence type="predicted"/>
<protein>
    <submittedName>
        <fullName evidence="1">Uncharacterized protein</fullName>
    </submittedName>
</protein>
<organism evidence="1 2">
    <name type="scientific">Streptomyces scabiei</name>
    <dbReference type="NCBI Taxonomy" id="1930"/>
    <lineage>
        <taxon>Bacteria</taxon>
        <taxon>Bacillati</taxon>
        <taxon>Actinomycetota</taxon>
        <taxon>Actinomycetes</taxon>
        <taxon>Kitasatosporales</taxon>
        <taxon>Streptomycetaceae</taxon>
        <taxon>Streptomyces</taxon>
    </lineage>
</organism>
<accession>A0A100JHU8</accession>
<dbReference type="AlphaFoldDB" id="A0A100JHU8"/>
<sequence length="84" mass="9043">MRTSAAVGHGKYAWAGSRSRARTTYRAARSWLIWKGFGSPSPLMRSVATNPGWIEVNRMPRGASSTRAASISVRAAAFAAEYGP</sequence>
<evidence type="ECO:0000313" key="1">
    <source>
        <dbReference type="EMBL" id="GAQ59804.1"/>
    </source>
</evidence>
<reference evidence="1 2" key="2">
    <citation type="journal article" date="2016" name="Genome Announc.">
        <title>Draft Genome Sequences of Streptomyces scabiei S58, Streptomyces turgidiscabies T45, and Streptomyces acidiscabies a10, the Pathogens of Potato Common Scab, Isolated in Japan.</title>
        <authorList>
            <person name="Tomihama T."/>
            <person name="Nishi Y."/>
            <person name="Sakai M."/>
            <person name="Ikenaga M."/>
            <person name="Okubo T."/>
            <person name="Ikeda S."/>
        </authorList>
    </citation>
    <scope>NUCLEOTIDE SEQUENCE [LARGE SCALE GENOMIC DNA]</scope>
    <source>
        <strain evidence="1 2">S58</strain>
    </source>
</reference>
<reference evidence="2" key="1">
    <citation type="submission" date="2015-11" db="EMBL/GenBank/DDBJ databases">
        <authorList>
            <consortium name="Cross-ministerial Strategic Innovation Promotion Program (SIP) consortium"/>
            <person name="Tomihama T."/>
            <person name="Ikenaga M."/>
            <person name="Sakai M."/>
            <person name="Okubo T."/>
            <person name="Ikeda S."/>
        </authorList>
    </citation>
    <scope>NUCLEOTIDE SEQUENCE [LARGE SCALE GENOMIC DNA]</scope>
    <source>
        <strain evidence="2">S58</strain>
    </source>
</reference>